<name>A0A0X3PCH3_SCHSO</name>
<protein>
    <submittedName>
        <fullName evidence="1">CUE domain-containing protein 2</fullName>
    </submittedName>
</protein>
<reference evidence="1" key="1">
    <citation type="submission" date="2016-01" db="EMBL/GenBank/DDBJ databases">
        <title>Reference transcriptome for the parasite Schistocephalus solidus: insights into the molecular evolution of parasitism.</title>
        <authorList>
            <person name="Hebert F.O."/>
            <person name="Grambauer S."/>
            <person name="Barber I."/>
            <person name="Landry C.R."/>
            <person name="Aubin-Horth N."/>
        </authorList>
    </citation>
    <scope>NUCLEOTIDE SEQUENCE</scope>
</reference>
<dbReference type="AlphaFoldDB" id="A0A0X3PCH3"/>
<dbReference type="EMBL" id="GEEE01020838">
    <property type="protein sequence ID" value="JAP42387.1"/>
    <property type="molecule type" value="Transcribed_RNA"/>
</dbReference>
<accession>A0A0X3PCH3</accession>
<sequence length="167" mass="18896">MKRVDYLLHLLRQKFDVKLETDPELLDYLKVSLEDVDDEFDGDSVVDLLLEFMPKRKIPERQEILETVLEAIKQDVDVDSQHQATGIPTSGESAETVARIPIQEDLTDLILQTLPSSHASRPSGRARTNVHVEGFYAFTLTSIFGDKNVYFFLGPHCPPSLLFGHSQ</sequence>
<dbReference type="EMBL" id="GEEE01017423">
    <property type="protein sequence ID" value="JAP45802.1"/>
    <property type="molecule type" value="Transcribed_RNA"/>
</dbReference>
<evidence type="ECO:0000313" key="1">
    <source>
        <dbReference type="EMBL" id="JAP45802.1"/>
    </source>
</evidence>
<proteinExistence type="predicted"/>
<gene>
    <name evidence="1" type="primary">CUED2</name>
    <name evidence="1" type="ORF">TR147488</name>
</gene>
<organism evidence="1">
    <name type="scientific">Schistocephalus solidus</name>
    <name type="common">Tapeworm</name>
    <dbReference type="NCBI Taxonomy" id="70667"/>
    <lineage>
        <taxon>Eukaryota</taxon>
        <taxon>Metazoa</taxon>
        <taxon>Spiralia</taxon>
        <taxon>Lophotrochozoa</taxon>
        <taxon>Platyhelminthes</taxon>
        <taxon>Cestoda</taxon>
        <taxon>Eucestoda</taxon>
        <taxon>Diphyllobothriidea</taxon>
        <taxon>Diphyllobothriidae</taxon>
        <taxon>Schistocephalus</taxon>
    </lineage>
</organism>